<keyword evidence="6" id="KW-1185">Reference proteome</keyword>
<dbReference type="GO" id="GO:0000182">
    <property type="term" value="F:rDNA binding"/>
    <property type="evidence" value="ECO:0007669"/>
    <property type="project" value="TreeGrafter"/>
</dbReference>
<dbReference type="PANTHER" id="PTHR28079:SF1">
    <property type="entry name" value="RNA POLYMERASE I-SPECIFIC TRANSCRIPTION INITIATION FACTOR RRN5"/>
    <property type="match status" value="1"/>
</dbReference>
<accession>A0A0C3QK98</accession>
<feature type="domain" description="Homeobox" evidence="4">
    <location>
        <begin position="442"/>
        <end position="500"/>
    </location>
</feature>
<evidence type="ECO:0000256" key="1">
    <source>
        <dbReference type="PROSITE-ProRule" id="PRU00108"/>
    </source>
</evidence>
<dbReference type="PANTHER" id="PTHR28079">
    <property type="entry name" value="RNA POLYMERASE I-SPECIFIC TRANSCRIPTION INITIATION FACTOR RRN5"/>
    <property type="match status" value="1"/>
</dbReference>
<keyword evidence="1 2" id="KW-0539">Nucleus</keyword>
<feature type="compositionally biased region" description="Acidic residues" evidence="3">
    <location>
        <begin position="139"/>
        <end position="157"/>
    </location>
</feature>
<dbReference type="GO" id="GO:0000500">
    <property type="term" value="C:RNA polymerase I upstream activating factor complex"/>
    <property type="evidence" value="ECO:0007669"/>
    <property type="project" value="InterPro"/>
</dbReference>
<organism evidence="5 6">
    <name type="scientific">Tulasnella calospora MUT 4182</name>
    <dbReference type="NCBI Taxonomy" id="1051891"/>
    <lineage>
        <taxon>Eukaryota</taxon>
        <taxon>Fungi</taxon>
        <taxon>Dikarya</taxon>
        <taxon>Basidiomycota</taxon>
        <taxon>Agaricomycotina</taxon>
        <taxon>Agaricomycetes</taxon>
        <taxon>Cantharellales</taxon>
        <taxon>Tulasnellaceae</taxon>
        <taxon>Tulasnella</taxon>
    </lineage>
</organism>
<feature type="DNA-binding region" description="Homeobox" evidence="1">
    <location>
        <begin position="444"/>
        <end position="501"/>
    </location>
</feature>
<evidence type="ECO:0000259" key="4">
    <source>
        <dbReference type="PROSITE" id="PS50071"/>
    </source>
</evidence>
<dbReference type="EMBL" id="KN823019">
    <property type="protein sequence ID" value="KIO26774.1"/>
    <property type="molecule type" value="Genomic_DNA"/>
</dbReference>
<dbReference type="GO" id="GO:0001181">
    <property type="term" value="F:RNA polymerase I general transcription initiation factor activity"/>
    <property type="evidence" value="ECO:0007669"/>
    <property type="project" value="TreeGrafter"/>
</dbReference>
<sequence length="549" mass="62209">MDPHPEYVNDLREHVQHTRDHSLGLDCDLWGPSSLPHTVLPPATIWSPEEKHQFFRALSRHSRLRPDLIAQDIGGSKSVTEVCVYLDALERAAKSLPEGSEPLHFQIAIEVPATIVRFEDKQSRILKKLETNENLLVDSNDEEDSNSSSTSEDEDSAIDGPSPRKKRRIERKERSRSASTSAGLSERKRRPGHEKRGTSAGALGEAVDDSGDDVLNRLNVVRLARFYFHNVRTPKGKLQRLGFTEKSISEDIFSELKKALAIWLQGFIRTLVLLLESDLALLQEDTRIVMARDIKSLLAASRQPRNKKQFFSDLPRRLDLPGHMEHAGTPEEDETSEDDDRSSSAISSDHEGDNSLLPNSAHIWHSAIIKSVERPPRRLSPSEMETTDEDDRDQTSGSESEELLGDVDEQLIQSAALNQREVYDLKRRYFGTSPEAPLSELGTTRTNSARYSAQQIAVLEEVFATTAFPDAPELIAERCGLSRNQVKEWFKYQRRKRGIHRYEIERQTPKRSQWNSDSGDDIDRDPPAYRRGGRATLSRRAKDTVQGYF</sequence>
<evidence type="ECO:0000256" key="3">
    <source>
        <dbReference type="SAM" id="MobiDB-lite"/>
    </source>
</evidence>
<gene>
    <name evidence="5" type="ORF">M407DRAFT_23969</name>
</gene>
<comment type="subcellular location">
    <subcellularLocation>
        <location evidence="1 2">Nucleus</location>
    </subcellularLocation>
</comment>
<dbReference type="SMART" id="SM00389">
    <property type="entry name" value="HOX"/>
    <property type="match status" value="1"/>
</dbReference>
<evidence type="ECO:0000256" key="2">
    <source>
        <dbReference type="RuleBase" id="RU000682"/>
    </source>
</evidence>
<evidence type="ECO:0000313" key="6">
    <source>
        <dbReference type="Proteomes" id="UP000054248"/>
    </source>
</evidence>
<dbReference type="PROSITE" id="PS50071">
    <property type="entry name" value="HOMEOBOX_2"/>
    <property type="match status" value="1"/>
</dbReference>
<dbReference type="InterPro" id="IPR039601">
    <property type="entry name" value="Rrn5"/>
</dbReference>
<name>A0A0C3QK98_9AGAM</name>
<feature type="compositionally biased region" description="Acidic residues" evidence="3">
    <location>
        <begin position="330"/>
        <end position="340"/>
    </location>
</feature>
<dbReference type="Proteomes" id="UP000054248">
    <property type="component" value="Unassembled WGS sequence"/>
</dbReference>
<reference evidence="5 6" key="1">
    <citation type="submission" date="2014-04" db="EMBL/GenBank/DDBJ databases">
        <authorList>
            <consortium name="DOE Joint Genome Institute"/>
            <person name="Kuo A."/>
            <person name="Girlanda M."/>
            <person name="Perotto S."/>
            <person name="Kohler A."/>
            <person name="Nagy L.G."/>
            <person name="Floudas D."/>
            <person name="Copeland A."/>
            <person name="Barry K.W."/>
            <person name="Cichocki N."/>
            <person name="Veneault-Fourrey C."/>
            <person name="LaButti K."/>
            <person name="Lindquist E.A."/>
            <person name="Lipzen A."/>
            <person name="Lundell T."/>
            <person name="Morin E."/>
            <person name="Murat C."/>
            <person name="Sun H."/>
            <person name="Tunlid A."/>
            <person name="Henrissat B."/>
            <person name="Grigoriev I.V."/>
            <person name="Hibbett D.S."/>
            <person name="Martin F."/>
            <person name="Nordberg H.P."/>
            <person name="Cantor M.N."/>
            <person name="Hua S.X."/>
        </authorList>
    </citation>
    <scope>NUCLEOTIDE SEQUENCE [LARGE SCALE GENOMIC DNA]</scope>
    <source>
        <strain evidence="5 6">MUT 4182</strain>
    </source>
</reference>
<proteinExistence type="predicted"/>
<feature type="region of interest" description="Disordered" evidence="3">
    <location>
        <begin position="311"/>
        <end position="358"/>
    </location>
</feature>
<dbReference type="AlphaFoldDB" id="A0A0C3QK98"/>
<keyword evidence="1 2" id="KW-0371">Homeobox</keyword>
<dbReference type="GO" id="GO:0042790">
    <property type="term" value="P:nucleolar large rRNA transcription by RNA polymerase I"/>
    <property type="evidence" value="ECO:0007669"/>
    <property type="project" value="InterPro"/>
</dbReference>
<dbReference type="SUPFAM" id="SSF46689">
    <property type="entry name" value="Homeodomain-like"/>
    <property type="match status" value="1"/>
</dbReference>
<feature type="region of interest" description="Disordered" evidence="3">
    <location>
        <begin position="137"/>
        <end position="206"/>
    </location>
</feature>
<feature type="region of interest" description="Disordered" evidence="3">
    <location>
        <begin position="508"/>
        <end position="549"/>
    </location>
</feature>
<feature type="compositionally biased region" description="Basic and acidic residues" evidence="3">
    <location>
        <begin position="314"/>
        <end position="329"/>
    </location>
</feature>
<dbReference type="InterPro" id="IPR001356">
    <property type="entry name" value="HD"/>
</dbReference>
<keyword evidence="1 2" id="KW-0238">DNA-binding</keyword>
<dbReference type="InterPro" id="IPR009057">
    <property type="entry name" value="Homeodomain-like_sf"/>
</dbReference>
<dbReference type="HOGENOM" id="CLU_496249_0_0_1"/>
<reference evidence="6" key="2">
    <citation type="submission" date="2015-01" db="EMBL/GenBank/DDBJ databases">
        <title>Evolutionary Origins and Diversification of the Mycorrhizal Mutualists.</title>
        <authorList>
            <consortium name="DOE Joint Genome Institute"/>
            <consortium name="Mycorrhizal Genomics Consortium"/>
            <person name="Kohler A."/>
            <person name="Kuo A."/>
            <person name="Nagy L.G."/>
            <person name="Floudas D."/>
            <person name="Copeland A."/>
            <person name="Barry K.W."/>
            <person name="Cichocki N."/>
            <person name="Veneault-Fourrey C."/>
            <person name="LaButti K."/>
            <person name="Lindquist E.A."/>
            <person name="Lipzen A."/>
            <person name="Lundell T."/>
            <person name="Morin E."/>
            <person name="Murat C."/>
            <person name="Riley R."/>
            <person name="Ohm R."/>
            <person name="Sun H."/>
            <person name="Tunlid A."/>
            <person name="Henrissat B."/>
            <person name="Grigoriev I.V."/>
            <person name="Hibbett D.S."/>
            <person name="Martin F."/>
        </authorList>
    </citation>
    <scope>NUCLEOTIDE SEQUENCE [LARGE SCALE GENOMIC DNA]</scope>
    <source>
        <strain evidence="6">MUT 4182</strain>
    </source>
</reference>
<protein>
    <recommendedName>
        <fullName evidence="4">Homeobox domain-containing protein</fullName>
    </recommendedName>
</protein>
<evidence type="ECO:0000313" key="5">
    <source>
        <dbReference type="EMBL" id="KIO26774.1"/>
    </source>
</evidence>
<dbReference type="Gene3D" id="1.10.10.60">
    <property type="entry name" value="Homeodomain-like"/>
    <property type="match status" value="2"/>
</dbReference>
<dbReference type="CDD" id="cd00086">
    <property type="entry name" value="homeodomain"/>
    <property type="match status" value="1"/>
</dbReference>
<dbReference type="Pfam" id="PF00046">
    <property type="entry name" value="Homeodomain"/>
    <property type="match status" value="1"/>
</dbReference>
<dbReference type="GO" id="GO:0006361">
    <property type="term" value="P:transcription initiation at RNA polymerase I promoter"/>
    <property type="evidence" value="ECO:0007669"/>
    <property type="project" value="TreeGrafter"/>
</dbReference>
<dbReference type="OrthoDB" id="2240312at2759"/>
<feature type="region of interest" description="Disordered" evidence="3">
    <location>
        <begin position="374"/>
        <end position="406"/>
    </location>
</feature>